<gene>
    <name evidence="1" type="ORF">PLOB_00009292</name>
</gene>
<keyword evidence="2" id="KW-1185">Reference proteome</keyword>
<reference evidence="1 2" key="1">
    <citation type="submission" date="2022-05" db="EMBL/GenBank/DDBJ databases">
        <authorList>
            <consortium name="Genoscope - CEA"/>
            <person name="William W."/>
        </authorList>
    </citation>
    <scope>NUCLEOTIDE SEQUENCE [LARGE SCALE GENOMIC DNA]</scope>
</reference>
<sequence>MGATGANSDIPTDADWKGNTEWRALTSRLLDEHWHTFIIRPHLPPLKTGKCLVPGVQLDFELFLNPNTVYVMGTPNKGTLNAKKFPAIYNEDIEVTLLMRKVTLNASVYVTLQKERQLGKQVVRYPVVRSEIRTFSFDGRTTQWEQDNVFVGRFPDRVIVGFLHSNTFNGDLERYPFAFQKFGVTQVRQSLNGEEYPYRPLELIEDQAYEDLLGYDRFLQAMGAYNEHKIPMLLPSDWGQGNNCTLFMFNNVPSGKADDSQYRNPRQSGNVRLVNDFSAAVNHNITVLVWSEYENVYEINHLGGIKYNIHG</sequence>
<accession>A0ABN8QPN7</accession>
<dbReference type="EMBL" id="CALNXK010000145">
    <property type="protein sequence ID" value="CAH3168454.1"/>
    <property type="molecule type" value="Genomic_DNA"/>
</dbReference>
<dbReference type="Proteomes" id="UP001159405">
    <property type="component" value="Unassembled WGS sequence"/>
</dbReference>
<proteinExistence type="predicted"/>
<evidence type="ECO:0008006" key="3">
    <source>
        <dbReference type="Google" id="ProtNLM"/>
    </source>
</evidence>
<protein>
    <recommendedName>
        <fullName evidence="3">Capsid protein</fullName>
    </recommendedName>
</protein>
<name>A0ABN8QPN7_9CNID</name>
<organism evidence="1 2">
    <name type="scientific">Porites lobata</name>
    <dbReference type="NCBI Taxonomy" id="104759"/>
    <lineage>
        <taxon>Eukaryota</taxon>
        <taxon>Metazoa</taxon>
        <taxon>Cnidaria</taxon>
        <taxon>Anthozoa</taxon>
        <taxon>Hexacorallia</taxon>
        <taxon>Scleractinia</taxon>
        <taxon>Fungiina</taxon>
        <taxon>Poritidae</taxon>
        <taxon>Porites</taxon>
    </lineage>
</organism>
<comment type="caution">
    <text evidence="1">The sequence shown here is derived from an EMBL/GenBank/DDBJ whole genome shotgun (WGS) entry which is preliminary data.</text>
</comment>
<evidence type="ECO:0000313" key="2">
    <source>
        <dbReference type="Proteomes" id="UP001159405"/>
    </source>
</evidence>
<evidence type="ECO:0000313" key="1">
    <source>
        <dbReference type="EMBL" id="CAH3168454.1"/>
    </source>
</evidence>